<name>A0A1V9YJ75_ACHHY</name>
<dbReference type="OrthoDB" id="70140at2759"/>
<keyword evidence="3" id="KW-1185">Reference proteome</keyword>
<keyword evidence="1" id="KW-0472">Membrane</keyword>
<feature type="transmembrane region" description="Helical" evidence="1">
    <location>
        <begin position="425"/>
        <end position="447"/>
    </location>
</feature>
<proteinExistence type="predicted"/>
<comment type="caution">
    <text evidence="2">The sequence shown here is derived from an EMBL/GenBank/DDBJ whole genome shotgun (WGS) entry which is preliminary data.</text>
</comment>
<gene>
    <name evidence="2" type="ORF">ACHHYP_11492</name>
</gene>
<keyword evidence="1" id="KW-1133">Transmembrane helix</keyword>
<feature type="transmembrane region" description="Helical" evidence="1">
    <location>
        <begin position="392"/>
        <end position="413"/>
    </location>
</feature>
<feature type="transmembrane region" description="Helical" evidence="1">
    <location>
        <begin position="480"/>
        <end position="500"/>
    </location>
</feature>
<organism evidence="2 3">
    <name type="scientific">Achlya hypogyna</name>
    <name type="common">Oomycete</name>
    <name type="synonym">Protoachlya hypogyna</name>
    <dbReference type="NCBI Taxonomy" id="1202772"/>
    <lineage>
        <taxon>Eukaryota</taxon>
        <taxon>Sar</taxon>
        <taxon>Stramenopiles</taxon>
        <taxon>Oomycota</taxon>
        <taxon>Saprolegniomycetes</taxon>
        <taxon>Saprolegniales</taxon>
        <taxon>Achlyaceae</taxon>
        <taxon>Achlya</taxon>
    </lineage>
</organism>
<feature type="transmembrane region" description="Helical" evidence="1">
    <location>
        <begin position="311"/>
        <end position="335"/>
    </location>
</feature>
<feature type="transmembrane region" description="Helical" evidence="1">
    <location>
        <begin position="32"/>
        <end position="52"/>
    </location>
</feature>
<dbReference type="EMBL" id="JNBR01001610">
    <property type="protein sequence ID" value="OQR85726.1"/>
    <property type="molecule type" value="Genomic_DNA"/>
</dbReference>
<sequence length="623" mass="68093">MGKISVGPVRLSTVTIVEAFDAGRPRRLGDGAILSVLCMVFASTVAVCSYVLNSIANHLVDMGLTENTFTTNQWDVPVHTLLRGSADASFHGTGIVSLSDLLYTACDVGDDSCAAAFLPQSNYIWSLVGRALGTIPAFVDLGFQAPASAVRFQHVNSLSGWNKALAQFYIDGHTTAITCIVRRTSFTTDDHATIDTLAYCAPRPYDPNWLCENDVPDTTDTFVLRMTSSVATYLGMVPLRDVYFNPGYVATARGGPLGDVVLRGVPAMDEYQVGILQAQAPWDVVCLSSCATYDPDTRLGWLLQMRGKVSMMWICDSLMLTNTVLLWCLTTYLLLLQRLFLWHSHVCVVAVYLSKNVLGITVLFVSFYGNKNLQTLAAYLAQNPASTPLGAFYPYAGPAQMASIVGIMTGQLVQMWFTPRLVTQTWLLSAASLLNWILVFYLEAFVFPIQNRYLSGTCALATSSNCISLSAIAQTRYMSAVVAAAVIVATVGAVYFHSWLVPDDINLPPTNSVLRYLDIPSLRAVVTSGRGVVHARRGTVVVDEGVLLMKNVLRVSERYLTRLCNAQFSLAYWAAHPSWRRAPAKTGHTILVVHVDDDHILPQSSYVPVHSVHLSVDCTRGLC</sequence>
<dbReference type="AlphaFoldDB" id="A0A1V9YJ75"/>
<dbReference type="Proteomes" id="UP000243579">
    <property type="component" value="Unassembled WGS sequence"/>
</dbReference>
<feature type="transmembrane region" description="Helical" evidence="1">
    <location>
        <begin position="347"/>
        <end position="369"/>
    </location>
</feature>
<keyword evidence="1" id="KW-0812">Transmembrane</keyword>
<reference evidence="2 3" key="1">
    <citation type="journal article" date="2014" name="Genome Biol. Evol.">
        <title>The secreted proteins of Achlya hypogyna and Thraustotheca clavata identify the ancestral oomycete secretome and reveal gene acquisitions by horizontal gene transfer.</title>
        <authorList>
            <person name="Misner I."/>
            <person name="Blouin N."/>
            <person name="Leonard G."/>
            <person name="Richards T.A."/>
            <person name="Lane C.E."/>
        </authorList>
    </citation>
    <scope>NUCLEOTIDE SEQUENCE [LARGE SCALE GENOMIC DNA]</scope>
    <source>
        <strain evidence="2 3">ATCC 48635</strain>
    </source>
</reference>
<evidence type="ECO:0000313" key="3">
    <source>
        <dbReference type="Proteomes" id="UP000243579"/>
    </source>
</evidence>
<evidence type="ECO:0000313" key="2">
    <source>
        <dbReference type="EMBL" id="OQR85726.1"/>
    </source>
</evidence>
<accession>A0A1V9YJ75</accession>
<evidence type="ECO:0008006" key="4">
    <source>
        <dbReference type="Google" id="ProtNLM"/>
    </source>
</evidence>
<protein>
    <recommendedName>
        <fullName evidence="4">Transmembrane protein</fullName>
    </recommendedName>
</protein>
<evidence type="ECO:0000256" key="1">
    <source>
        <dbReference type="SAM" id="Phobius"/>
    </source>
</evidence>